<dbReference type="Proteomes" id="UP001497497">
    <property type="component" value="Unassembled WGS sequence"/>
</dbReference>
<keyword evidence="2" id="KW-1185">Reference proteome</keyword>
<protein>
    <recommendedName>
        <fullName evidence="3">Telomerase reverse transcriptase</fullName>
    </recommendedName>
</protein>
<comment type="caution">
    <text evidence="1">The sequence shown here is derived from an EMBL/GenBank/DDBJ whole genome shotgun (WGS) entry which is preliminary data.</text>
</comment>
<evidence type="ECO:0000313" key="2">
    <source>
        <dbReference type="Proteomes" id="UP001497497"/>
    </source>
</evidence>
<reference evidence="1 2" key="1">
    <citation type="submission" date="2024-04" db="EMBL/GenBank/DDBJ databases">
        <authorList>
            <consortium name="Genoscope - CEA"/>
            <person name="William W."/>
        </authorList>
    </citation>
    <scope>NUCLEOTIDE SEQUENCE [LARGE SCALE GENOMIC DNA]</scope>
</reference>
<organism evidence="1 2">
    <name type="scientific">Lymnaea stagnalis</name>
    <name type="common">Great pond snail</name>
    <name type="synonym">Helix stagnalis</name>
    <dbReference type="NCBI Taxonomy" id="6523"/>
    <lineage>
        <taxon>Eukaryota</taxon>
        <taxon>Metazoa</taxon>
        <taxon>Spiralia</taxon>
        <taxon>Lophotrochozoa</taxon>
        <taxon>Mollusca</taxon>
        <taxon>Gastropoda</taxon>
        <taxon>Heterobranchia</taxon>
        <taxon>Euthyneura</taxon>
        <taxon>Panpulmonata</taxon>
        <taxon>Hygrophila</taxon>
        <taxon>Lymnaeoidea</taxon>
        <taxon>Lymnaeidae</taxon>
        <taxon>Lymnaea</taxon>
    </lineage>
</organism>
<evidence type="ECO:0000313" key="1">
    <source>
        <dbReference type="EMBL" id="CAL1535461.1"/>
    </source>
</evidence>
<proteinExistence type="predicted"/>
<feature type="non-terminal residue" evidence="1">
    <location>
        <position position="1"/>
    </location>
</feature>
<dbReference type="AlphaFoldDB" id="A0AAV2HTM2"/>
<feature type="non-terminal residue" evidence="1">
    <location>
        <position position="132"/>
    </location>
</feature>
<sequence length="132" mass="15277">RQAAKETSLWKKGQCLIPYISGLGTMLGKMKAKAASADRLRLFHLLHMSQRSRVTSYVSRAITLPSFFRPVAVKHLPVTQTTLRAFRYLTKTIQRFHHRRQITFGEIATRPVKSYQRMHVESINCMFLSLND</sequence>
<gene>
    <name evidence="1" type="ORF">GSLYS_00009421001</name>
</gene>
<name>A0AAV2HTM2_LYMST</name>
<evidence type="ECO:0008006" key="3">
    <source>
        <dbReference type="Google" id="ProtNLM"/>
    </source>
</evidence>
<dbReference type="EMBL" id="CAXITT010000203">
    <property type="protein sequence ID" value="CAL1535461.1"/>
    <property type="molecule type" value="Genomic_DNA"/>
</dbReference>
<accession>A0AAV2HTM2</accession>